<protein>
    <recommendedName>
        <fullName evidence="1">Reverse transcriptase zinc-binding domain-containing protein</fullName>
    </recommendedName>
</protein>
<feature type="domain" description="Reverse transcriptase zinc-binding" evidence="1">
    <location>
        <begin position="40"/>
        <end position="132"/>
    </location>
</feature>
<dbReference type="Proteomes" id="UP000583929">
    <property type="component" value="Unassembled WGS sequence"/>
</dbReference>
<proteinExistence type="predicted"/>
<accession>A0A7J6E4Y4</accession>
<keyword evidence="3" id="KW-1185">Reference proteome</keyword>
<dbReference type="AlphaFoldDB" id="A0A7J6E4Y4"/>
<comment type="caution">
    <text evidence="2">The sequence shown here is derived from an EMBL/GenBank/DDBJ whole genome shotgun (WGS) entry which is preliminary data.</text>
</comment>
<dbReference type="Pfam" id="PF13966">
    <property type="entry name" value="zf-RVT"/>
    <property type="match status" value="1"/>
</dbReference>
<dbReference type="InterPro" id="IPR026960">
    <property type="entry name" value="RVT-Znf"/>
</dbReference>
<dbReference type="EMBL" id="JAATIQ010000506">
    <property type="protein sequence ID" value="KAF4353411.1"/>
    <property type="molecule type" value="Genomic_DNA"/>
</dbReference>
<evidence type="ECO:0000313" key="3">
    <source>
        <dbReference type="Proteomes" id="UP000583929"/>
    </source>
</evidence>
<evidence type="ECO:0000313" key="2">
    <source>
        <dbReference type="EMBL" id="KAF4353411.1"/>
    </source>
</evidence>
<evidence type="ECO:0000259" key="1">
    <source>
        <dbReference type="Pfam" id="PF13966"/>
    </source>
</evidence>
<organism evidence="2 3">
    <name type="scientific">Cannabis sativa</name>
    <name type="common">Hemp</name>
    <name type="synonym">Marijuana</name>
    <dbReference type="NCBI Taxonomy" id="3483"/>
    <lineage>
        <taxon>Eukaryota</taxon>
        <taxon>Viridiplantae</taxon>
        <taxon>Streptophyta</taxon>
        <taxon>Embryophyta</taxon>
        <taxon>Tracheophyta</taxon>
        <taxon>Spermatophyta</taxon>
        <taxon>Magnoliopsida</taxon>
        <taxon>eudicotyledons</taxon>
        <taxon>Gunneridae</taxon>
        <taxon>Pentapetalae</taxon>
        <taxon>rosids</taxon>
        <taxon>fabids</taxon>
        <taxon>Rosales</taxon>
        <taxon>Cannabaceae</taxon>
        <taxon>Cannabis</taxon>
    </lineage>
</organism>
<gene>
    <name evidence="2" type="ORF">G4B88_007193</name>
</gene>
<sequence length="238" mass="27502">MEILSDLFEERDRLLILKVPLHLTQANDHLVWSKELSRVYSVKSGYDLLQHTQGRWNENDKELAIYWKHMWKLKIPLKVKNLMWRAGMNCLPTMVQLRSKHVNVSSQCPVCQIEDEPILHRLVSCPEATLCWNQVGIGTRSTPEKRSKKFLISLLSPSMARKKKVGRKPVIRIPIEDAFVGITGETKDVDDSHSIEGLNLIAEMVKAQDLIDTEELDRSVKSRTQSWAEEVEDEKMMK</sequence>
<reference evidence="2 3" key="1">
    <citation type="journal article" date="2020" name="bioRxiv">
        <title>Sequence and annotation of 42 cannabis genomes reveals extensive copy number variation in cannabinoid synthesis and pathogen resistance genes.</title>
        <authorList>
            <person name="Mckernan K.J."/>
            <person name="Helbert Y."/>
            <person name="Kane L.T."/>
            <person name="Ebling H."/>
            <person name="Zhang L."/>
            <person name="Liu B."/>
            <person name="Eaton Z."/>
            <person name="Mclaughlin S."/>
            <person name="Kingan S."/>
            <person name="Baybayan P."/>
            <person name="Concepcion G."/>
            <person name="Jordan M."/>
            <person name="Riva A."/>
            <person name="Barbazuk W."/>
            <person name="Harkins T."/>
        </authorList>
    </citation>
    <scope>NUCLEOTIDE SEQUENCE [LARGE SCALE GENOMIC DNA]</scope>
    <source>
        <strain evidence="3">cv. Jamaican Lion 4</strain>
        <tissue evidence="2">Leaf</tissue>
    </source>
</reference>
<name>A0A7J6E4Y4_CANSA</name>